<keyword evidence="2" id="KW-0285">Flavoprotein</keyword>
<proteinExistence type="predicted"/>
<keyword evidence="7" id="KW-1185">Reference proteome</keyword>
<feature type="domain" description="FAD-binding" evidence="5">
    <location>
        <begin position="2"/>
        <end position="354"/>
    </location>
</feature>
<evidence type="ECO:0000256" key="1">
    <source>
        <dbReference type="ARBA" id="ARBA00001974"/>
    </source>
</evidence>
<evidence type="ECO:0000313" key="7">
    <source>
        <dbReference type="Proteomes" id="UP001499967"/>
    </source>
</evidence>
<dbReference type="Pfam" id="PF01494">
    <property type="entry name" value="FAD_binding_3"/>
    <property type="match status" value="1"/>
</dbReference>
<dbReference type="EMBL" id="BAAAHP010000219">
    <property type="protein sequence ID" value="GAA0900292.1"/>
    <property type="molecule type" value="Genomic_DNA"/>
</dbReference>
<dbReference type="Pfam" id="PF21274">
    <property type="entry name" value="Rng_hyd_C"/>
    <property type="match status" value="1"/>
</dbReference>
<evidence type="ECO:0000256" key="4">
    <source>
        <dbReference type="SAM" id="MobiDB-lite"/>
    </source>
</evidence>
<organism evidence="6 7">
    <name type="scientific">Pseudonocardia zijingensis</name>
    <dbReference type="NCBI Taxonomy" id="153376"/>
    <lineage>
        <taxon>Bacteria</taxon>
        <taxon>Bacillati</taxon>
        <taxon>Actinomycetota</taxon>
        <taxon>Actinomycetes</taxon>
        <taxon>Pseudonocardiales</taxon>
        <taxon>Pseudonocardiaceae</taxon>
        <taxon>Pseudonocardia</taxon>
    </lineage>
</organism>
<accession>A0ABN1NAR6</accession>
<evidence type="ECO:0000313" key="6">
    <source>
        <dbReference type="EMBL" id="GAA0900292.1"/>
    </source>
</evidence>
<comment type="cofactor">
    <cofactor evidence="1">
        <name>FAD</name>
        <dbReference type="ChEBI" id="CHEBI:57692"/>
    </cofactor>
</comment>
<keyword evidence="6" id="KW-0503">Monooxygenase</keyword>
<reference evidence="6 7" key="1">
    <citation type="journal article" date="2019" name="Int. J. Syst. Evol. Microbiol.">
        <title>The Global Catalogue of Microorganisms (GCM) 10K type strain sequencing project: providing services to taxonomists for standard genome sequencing and annotation.</title>
        <authorList>
            <consortium name="The Broad Institute Genomics Platform"/>
            <consortium name="The Broad Institute Genome Sequencing Center for Infectious Disease"/>
            <person name="Wu L."/>
            <person name="Ma J."/>
        </authorList>
    </citation>
    <scope>NUCLEOTIDE SEQUENCE [LARGE SCALE GENOMIC DNA]</scope>
    <source>
        <strain evidence="6 7">JCM 11117</strain>
    </source>
</reference>
<keyword evidence="3" id="KW-0274">FAD</keyword>
<gene>
    <name evidence="6" type="ORF">GCM10009559_66010</name>
</gene>
<dbReference type="InterPro" id="IPR036188">
    <property type="entry name" value="FAD/NAD-bd_sf"/>
</dbReference>
<sequence length="513" mass="53795">MLIVGAGPNGLLMASELALAGVEAVVLERLAERSDQPKANGLVGRVVEALDRRGIYELFSGHDGPPRPAPGFVFGALPLDLTAAGGHALHALGIPQRRIEELLEQRATGLGVPVLRGHEVRAVHQTPDAVAVDVLTPAGPRRFEARYLVAADGGTSPIRKQLGIGFPGTTDRGFVSRSGRVAVGAPVALDTGELELPGHGRLPPATFLRTEKGVLAYAVVEPGCYRMSAFEWGEEGLEDADDISLEELTAALHRVVGTRLPLSPPADAGPRDRRRRVGVNSRHADRYRSGRVFLVGDAAHVHSAVGAPGLNLGMQDVLNLGWKLAAAVHGTAPDGLLDTYESERRPAGERVIMHSRAQSALLAPGANTTALRALFAELLDDATTTRRIADLMAGSDLHHPARFDGAAHPLTGRWAPDLPLRTGAGSTRLAELLRPARPLLLDLAAGAKITAAATGWADRVDVVAATTPQPPADALLVRPDGYVAWAGERGADGLRAALGVWFGAPALTNAGVA</sequence>
<comment type="caution">
    <text evidence="6">The sequence shown here is derived from an EMBL/GenBank/DDBJ whole genome shotgun (WGS) entry which is preliminary data.</text>
</comment>
<dbReference type="Proteomes" id="UP001499967">
    <property type="component" value="Unassembled WGS sequence"/>
</dbReference>
<evidence type="ECO:0000259" key="5">
    <source>
        <dbReference type="Pfam" id="PF01494"/>
    </source>
</evidence>
<dbReference type="Gene3D" id="3.40.30.120">
    <property type="match status" value="1"/>
</dbReference>
<dbReference type="PANTHER" id="PTHR43004">
    <property type="entry name" value="TRK SYSTEM POTASSIUM UPTAKE PROTEIN"/>
    <property type="match status" value="1"/>
</dbReference>
<dbReference type="GO" id="GO:0004497">
    <property type="term" value="F:monooxygenase activity"/>
    <property type="evidence" value="ECO:0007669"/>
    <property type="project" value="UniProtKB-KW"/>
</dbReference>
<dbReference type="InterPro" id="IPR050641">
    <property type="entry name" value="RIFMO-like"/>
</dbReference>
<keyword evidence="6" id="KW-0560">Oxidoreductase</keyword>
<feature type="region of interest" description="Disordered" evidence="4">
    <location>
        <begin position="262"/>
        <end position="281"/>
    </location>
</feature>
<dbReference type="PANTHER" id="PTHR43004:SF19">
    <property type="entry name" value="BINDING MONOOXYGENASE, PUTATIVE (JCVI)-RELATED"/>
    <property type="match status" value="1"/>
</dbReference>
<dbReference type="InterPro" id="IPR002938">
    <property type="entry name" value="FAD-bd"/>
</dbReference>
<dbReference type="PRINTS" id="PR00420">
    <property type="entry name" value="RNGMNOXGNASE"/>
</dbReference>
<dbReference type="SUPFAM" id="SSF51905">
    <property type="entry name" value="FAD/NAD(P)-binding domain"/>
    <property type="match status" value="1"/>
</dbReference>
<evidence type="ECO:0000256" key="3">
    <source>
        <dbReference type="ARBA" id="ARBA00022827"/>
    </source>
</evidence>
<protein>
    <submittedName>
        <fullName evidence="6">FAD-dependent monooxygenase</fullName>
    </submittedName>
</protein>
<name>A0ABN1NAR6_9PSEU</name>
<evidence type="ECO:0000256" key="2">
    <source>
        <dbReference type="ARBA" id="ARBA00022630"/>
    </source>
</evidence>
<dbReference type="Gene3D" id="3.50.50.60">
    <property type="entry name" value="FAD/NAD(P)-binding domain"/>
    <property type="match status" value="2"/>
</dbReference>
<dbReference type="Gene3D" id="3.30.70.2450">
    <property type="match status" value="1"/>
</dbReference>